<evidence type="ECO:0000256" key="2">
    <source>
        <dbReference type="ARBA" id="ARBA00022723"/>
    </source>
</evidence>
<proteinExistence type="inferred from homology"/>
<gene>
    <name evidence="4" type="ORF">NCTC10684_03853</name>
</gene>
<accession>A0A380WP82</accession>
<evidence type="ECO:0000256" key="3">
    <source>
        <dbReference type="PIRSR" id="PIRSR607837-1"/>
    </source>
</evidence>
<dbReference type="InterPro" id="IPR007837">
    <property type="entry name" value="DinB"/>
</dbReference>
<dbReference type="RefSeq" id="WP_115732562.1">
    <property type="nucleotide sequence ID" value="NZ_BAAAVY010000034.1"/>
</dbReference>
<dbReference type="GO" id="GO:0046872">
    <property type="term" value="F:metal ion binding"/>
    <property type="evidence" value="ECO:0007669"/>
    <property type="project" value="UniProtKB-KW"/>
</dbReference>
<dbReference type="Pfam" id="PF05163">
    <property type="entry name" value="DinB"/>
    <property type="match status" value="1"/>
</dbReference>
<dbReference type="EMBL" id="UFSM01000001">
    <property type="protein sequence ID" value="SUU90595.1"/>
    <property type="molecule type" value="Genomic_DNA"/>
</dbReference>
<dbReference type="PANTHER" id="PTHR37302:SF3">
    <property type="entry name" value="DAMAGE-INDUCIBLE PROTEIN DINB"/>
    <property type="match status" value="1"/>
</dbReference>
<keyword evidence="2 3" id="KW-0479">Metal-binding</keyword>
<comment type="similarity">
    <text evidence="1">Belongs to the DinB family.</text>
</comment>
<feature type="binding site" evidence="3">
    <location>
        <position position="139"/>
    </location>
    <ligand>
        <name>a divalent metal cation</name>
        <dbReference type="ChEBI" id="CHEBI:60240"/>
    </ligand>
</feature>
<dbReference type="AlphaFoldDB" id="A0A380WP82"/>
<sequence>MELTSHFSRMARNNLWSNDRIYRAVLALQPGELEAERTSFFPSLRETLNHILEVDLFYLDMIEEGGEGQKLFDRFVAFDTAQSLAAAQAEFDRRLVACCDGLSAADLDRRVLSDRGEAGQIPERIGDLLAHLFIHQIHHRGQVHAMLSGTSVAPPQLDEFFLDYDLRFRGEEVERLGI</sequence>
<evidence type="ECO:0000256" key="1">
    <source>
        <dbReference type="ARBA" id="ARBA00008635"/>
    </source>
</evidence>
<evidence type="ECO:0000313" key="4">
    <source>
        <dbReference type="EMBL" id="SUU90595.1"/>
    </source>
</evidence>
<evidence type="ECO:0000313" key="5">
    <source>
        <dbReference type="Proteomes" id="UP000254701"/>
    </source>
</evidence>
<dbReference type="SUPFAM" id="SSF109854">
    <property type="entry name" value="DinB/YfiT-like putative metalloenzymes"/>
    <property type="match status" value="1"/>
</dbReference>
<feature type="binding site" evidence="3">
    <location>
        <position position="135"/>
    </location>
    <ligand>
        <name>a divalent metal cation</name>
        <dbReference type="ChEBI" id="CHEBI:60240"/>
    </ligand>
</feature>
<name>A0A380WP82_AMIAI</name>
<dbReference type="Gene3D" id="1.20.120.450">
    <property type="entry name" value="dinb family like domain"/>
    <property type="match status" value="1"/>
</dbReference>
<dbReference type="OrthoDB" id="9807509at2"/>
<protein>
    <submittedName>
        <fullName evidence="4">DinB family</fullName>
    </submittedName>
</protein>
<organism evidence="4 5">
    <name type="scientific">Aminobacter aminovorans</name>
    <name type="common">Chelatobacter heintzii</name>
    <dbReference type="NCBI Taxonomy" id="83263"/>
    <lineage>
        <taxon>Bacteria</taxon>
        <taxon>Pseudomonadati</taxon>
        <taxon>Pseudomonadota</taxon>
        <taxon>Alphaproteobacteria</taxon>
        <taxon>Hyphomicrobiales</taxon>
        <taxon>Phyllobacteriaceae</taxon>
        <taxon>Aminobacter</taxon>
    </lineage>
</organism>
<dbReference type="PANTHER" id="PTHR37302">
    <property type="entry name" value="SLR1116 PROTEIN"/>
    <property type="match status" value="1"/>
</dbReference>
<reference evidence="4 5" key="1">
    <citation type="submission" date="2018-06" db="EMBL/GenBank/DDBJ databases">
        <authorList>
            <consortium name="Pathogen Informatics"/>
            <person name="Doyle S."/>
        </authorList>
    </citation>
    <scope>NUCLEOTIDE SEQUENCE [LARGE SCALE GENOMIC DNA]</scope>
    <source>
        <strain evidence="4 5">NCTC10684</strain>
    </source>
</reference>
<dbReference type="Proteomes" id="UP000254701">
    <property type="component" value="Unassembled WGS sequence"/>
</dbReference>
<dbReference type="InterPro" id="IPR034660">
    <property type="entry name" value="DinB/YfiT-like"/>
</dbReference>
<feature type="binding site" evidence="3">
    <location>
        <position position="50"/>
    </location>
    <ligand>
        <name>a divalent metal cation</name>
        <dbReference type="ChEBI" id="CHEBI:60240"/>
    </ligand>
</feature>